<accession>A0A6A0A6V0</accession>
<gene>
    <name evidence="1" type="ORF">HaLaN_26687</name>
</gene>
<keyword evidence="2" id="KW-1185">Reference proteome</keyword>
<dbReference type="AlphaFoldDB" id="A0A6A0A6V0"/>
<organism evidence="1 2">
    <name type="scientific">Haematococcus lacustris</name>
    <name type="common">Green alga</name>
    <name type="synonym">Haematococcus pluvialis</name>
    <dbReference type="NCBI Taxonomy" id="44745"/>
    <lineage>
        <taxon>Eukaryota</taxon>
        <taxon>Viridiplantae</taxon>
        <taxon>Chlorophyta</taxon>
        <taxon>core chlorophytes</taxon>
        <taxon>Chlorophyceae</taxon>
        <taxon>CS clade</taxon>
        <taxon>Chlamydomonadales</taxon>
        <taxon>Haematococcaceae</taxon>
        <taxon>Haematococcus</taxon>
    </lineage>
</organism>
<name>A0A6A0A6V0_HAELA</name>
<evidence type="ECO:0000313" key="1">
    <source>
        <dbReference type="EMBL" id="GFH28231.1"/>
    </source>
</evidence>
<proteinExistence type="predicted"/>
<reference evidence="1 2" key="1">
    <citation type="submission" date="2020-02" db="EMBL/GenBank/DDBJ databases">
        <title>Draft genome sequence of Haematococcus lacustris strain NIES-144.</title>
        <authorList>
            <person name="Morimoto D."/>
            <person name="Nakagawa S."/>
            <person name="Yoshida T."/>
            <person name="Sawayama S."/>
        </authorList>
    </citation>
    <scope>NUCLEOTIDE SEQUENCE [LARGE SCALE GENOMIC DNA]</scope>
    <source>
        <strain evidence="1 2">NIES-144</strain>
    </source>
</reference>
<dbReference type="Proteomes" id="UP000485058">
    <property type="component" value="Unassembled WGS sequence"/>
</dbReference>
<sequence length="94" mass="10521">MPKEAIVGQCVPLSCLDEVIKGMEGRERFTLGWVHASLDTLRASCQHDQGTADVKPGTATEYEKIEMTCWPRCHDPLLHGAEQLRLRNRSNGET</sequence>
<dbReference type="EMBL" id="BLLF01003791">
    <property type="protein sequence ID" value="GFH28231.1"/>
    <property type="molecule type" value="Genomic_DNA"/>
</dbReference>
<evidence type="ECO:0000313" key="2">
    <source>
        <dbReference type="Proteomes" id="UP000485058"/>
    </source>
</evidence>
<protein>
    <submittedName>
        <fullName evidence="1">Uncharacterized protein</fullName>
    </submittedName>
</protein>
<comment type="caution">
    <text evidence="1">The sequence shown here is derived from an EMBL/GenBank/DDBJ whole genome shotgun (WGS) entry which is preliminary data.</text>
</comment>